<name>A0AAE1FLP0_PETCI</name>
<reference evidence="3" key="1">
    <citation type="submission" date="2023-10" db="EMBL/GenBank/DDBJ databases">
        <title>Genome assemblies of two species of porcelain crab, Petrolisthes cinctipes and Petrolisthes manimaculis (Anomura: Porcellanidae).</title>
        <authorList>
            <person name="Angst P."/>
        </authorList>
    </citation>
    <scope>NUCLEOTIDE SEQUENCE</scope>
    <source>
        <strain evidence="3">PB745_01</strain>
        <tissue evidence="3">Gill</tissue>
    </source>
</reference>
<accession>A0AAE1FLP0</accession>
<comment type="caution">
    <text evidence="3">The sequence shown here is derived from an EMBL/GenBank/DDBJ whole genome shotgun (WGS) entry which is preliminary data.</text>
</comment>
<dbReference type="PROSITE" id="PS51029">
    <property type="entry name" value="MADF"/>
    <property type="match status" value="1"/>
</dbReference>
<dbReference type="SMART" id="SM00595">
    <property type="entry name" value="MADF"/>
    <property type="match status" value="1"/>
</dbReference>
<feature type="region of interest" description="Disordered" evidence="1">
    <location>
        <begin position="79"/>
        <end position="104"/>
    </location>
</feature>
<dbReference type="EMBL" id="JAWQEG010001964">
    <property type="protein sequence ID" value="KAK3875462.1"/>
    <property type="molecule type" value="Genomic_DNA"/>
</dbReference>
<evidence type="ECO:0000259" key="2">
    <source>
        <dbReference type="PROSITE" id="PS51029"/>
    </source>
</evidence>
<evidence type="ECO:0000313" key="3">
    <source>
        <dbReference type="EMBL" id="KAK3875462.1"/>
    </source>
</evidence>
<feature type="domain" description="MADF" evidence="2">
    <location>
        <begin position="331"/>
        <end position="419"/>
    </location>
</feature>
<feature type="compositionally biased region" description="Low complexity" evidence="1">
    <location>
        <begin position="92"/>
        <end position="104"/>
    </location>
</feature>
<feature type="region of interest" description="Disordered" evidence="1">
    <location>
        <begin position="557"/>
        <end position="626"/>
    </location>
</feature>
<feature type="compositionally biased region" description="Polar residues" evidence="1">
    <location>
        <begin position="558"/>
        <end position="572"/>
    </location>
</feature>
<evidence type="ECO:0000256" key="1">
    <source>
        <dbReference type="SAM" id="MobiDB-lite"/>
    </source>
</evidence>
<feature type="region of interest" description="Disordered" evidence="1">
    <location>
        <begin position="426"/>
        <end position="479"/>
    </location>
</feature>
<feature type="compositionally biased region" description="Low complexity" evidence="1">
    <location>
        <begin position="582"/>
        <end position="596"/>
    </location>
</feature>
<feature type="region of interest" description="Disordered" evidence="1">
    <location>
        <begin position="286"/>
        <end position="319"/>
    </location>
</feature>
<evidence type="ECO:0000313" key="4">
    <source>
        <dbReference type="Proteomes" id="UP001286313"/>
    </source>
</evidence>
<proteinExistence type="predicted"/>
<sequence>MKEKEAVERNTENIMEEKGDVEKNTGNALHAFKSSTVTTTTTINSPILSSLPLSITHTFPLKSHCEVGPVTIKTIKKENEDTDNSEFPMGASTPTIDSSSPNISSNIKPNLHSDIIRTHTAALKCGVTTIKKETDDMERIEVIDGIIKQKNIQEKREEEGNSRSQHRLISNSKETEIPGYKKFVLKEKLDYVVDCKIEEEFLHAEVDKNDNICEMTDLTTDDTHTKHYSNTTEVASVDMFTDEEEESTDDDTTGVEEPEEWNIIESIPGFYEPTQPLNCRTVARQGEDPQEDYDPTQLNSQDFEGTDPAPRENPNKRKRTYHIIPEDKEVSVVEWYRDQEFLYNKKMRAYRDRDRKAKAWEDKAQSLNVEISTMQTWITNMRTRYAKLVQTKSGQGTRELTERDTWIKESFNFLRPHIVRCTTRTSKRGAGYVEPQTSQESQPGAGVGDEDESNAASSQSHNLPPSESSATSQEKELLDKLSQAEERQRELMQAWTAKKDEVPVAVRMIKDVHQLVSTTLGDIGVPLATVYVSEMVKYMLALVAYQNNTGPMPRVVVDQSSHPGPGTSSQVYKTMLPPGNFPRSSRPPSAPSTPKSWASRTPTHGRLEATAVQPPPQDLGDFSPSMESFLQGFYRPENQ</sequence>
<dbReference type="Pfam" id="PF10545">
    <property type="entry name" value="MADF_DNA_bdg"/>
    <property type="match status" value="1"/>
</dbReference>
<protein>
    <recommendedName>
        <fullName evidence="2">MADF domain-containing protein</fullName>
    </recommendedName>
</protein>
<dbReference type="Proteomes" id="UP001286313">
    <property type="component" value="Unassembled WGS sequence"/>
</dbReference>
<organism evidence="3 4">
    <name type="scientific">Petrolisthes cinctipes</name>
    <name type="common">Flat porcelain crab</name>
    <dbReference type="NCBI Taxonomy" id="88211"/>
    <lineage>
        <taxon>Eukaryota</taxon>
        <taxon>Metazoa</taxon>
        <taxon>Ecdysozoa</taxon>
        <taxon>Arthropoda</taxon>
        <taxon>Crustacea</taxon>
        <taxon>Multicrustacea</taxon>
        <taxon>Malacostraca</taxon>
        <taxon>Eumalacostraca</taxon>
        <taxon>Eucarida</taxon>
        <taxon>Decapoda</taxon>
        <taxon>Pleocyemata</taxon>
        <taxon>Anomura</taxon>
        <taxon>Galatheoidea</taxon>
        <taxon>Porcellanidae</taxon>
        <taxon>Petrolisthes</taxon>
    </lineage>
</organism>
<dbReference type="InterPro" id="IPR006578">
    <property type="entry name" value="MADF-dom"/>
</dbReference>
<dbReference type="AlphaFoldDB" id="A0AAE1FLP0"/>
<keyword evidence="4" id="KW-1185">Reference proteome</keyword>
<gene>
    <name evidence="3" type="ORF">Pcinc_019674</name>
</gene>
<feature type="compositionally biased region" description="Polar residues" evidence="1">
    <location>
        <begin position="454"/>
        <end position="472"/>
    </location>
</feature>